<dbReference type="Pfam" id="PF00158">
    <property type="entry name" value="Sigma54_activat"/>
    <property type="match status" value="1"/>
</dbReference>
<sequence length="547" mass="63312">MVSYDIICFLDHNNVVKHIEYLGTSGNNDKVSVLNECIGKEIGSFFDIDLHNGKGYINWSSMVLRYTRTENLMGAGYIMYITEVTDKSEIYEAALDCVSEGIQVYDKTGHLIFCNKFNEKIEKMNRENIIGKHLIDIYDLKEDFSTTLNTIKSKMPIINRCDNFKNKNNEVITTMNSGYPLFIENNLIGVAVIVQDKEVLEHYRLKIDCFDKFLSHGEKDKLNKNRKNFYALKYYKFDDLIGKDENFIETIQLARNIADRDCSVLIYGETGTGKELFAQSIHSGSKRRTKEFVAVNCAAIPENLIEGILFGTEKGSFTGSSDRIGLFEQAEGGSLFLDEINSMNLHMQSKLLRVLQEKKFRRVGGLKDIECDVRIICSTNEEPLSLIENNKMRKDLYYRISTVTVNIPPLRNRKSDIELLVKYFIEKLSKHYSKEVKGSSPEVILKFREYDWPGNIRELLHNIEYAFNTMLGDIINIKDLPKYMQKPKKINSKDILHLRTLEQIMSQYEKEVIKNTLKLHKNNVTKAAEQLGIKRQSLQYRIKKYEL</sequence>
<evidence type="ECO:0000256" key="2">
    <source>
        <dbReference type="ARBA" id="ARBA00022840"/>
    </source>
</evidence>
<name>A0A949TWR9_9CLOT</name>
<dbReference type="GO" id="GO:0043565">
    <property type="term" value="F:sequence-specific DNA binding"/>
    <property type="evidence" value="ECO:0007669"/>
    <property type="project" value="InterPro"/>
</dbReference>
<dbReference type="PROSITE" id="PS50045">
    <property type="entry name" value="SIGMA54_INTERACT_4"/>
    <property type="match status" value="1"/>
</dbReference>
<dbReference type="PROSITE" id="PS00676">
    <property type="entry name" value="SIGMA54_INTERACT_2"/>
    <property type="match status" value="1"/>
</dbReference>
<evidence type="ECO:0000256" key="3">
    <source>
        <dbReference type="ARBA" id="ARBA00023015"/>
    </source>
</evidence>
<comment type="caution">
    <text evidence="7">The sequence shown here is derived from an EMBL/GenBank/DDBJ whole genome shotgun (WGS) entry which is preliminary data.</text>
</comment>
<dbReference type="InterPro" id="IPR002197">
    <property type="entry name" value="HTH_Fis"/>
</dbReference>
<evidence type="ECO:0000256" key="4">
    <source>
        <dbReference type="ARBA" id="ARBA00023125"/>
    </source>
</evidence>
<keyword evidence="4" id="KW-0238">DNA-binding</keyword>
<evidence type="ECO:0000313" key="7">
    <source>
        <dbReference type="EMBL" id="MBV7273938.1"/>
    </source>
</evidence>
<evidence type="ECO:0000313" key="8">
    <source>
        <dbReference type="Proteomes" id="UP000694308"/>
    </source>
</evidence>
<dbReference type="PROSITE" id="PS00688">
    <property type="entry name" value="SIGMA54_INTERACT_3"/>
    <property type="match status" value="1"/>
</dbReference>
<dbReference type="InterPro" id="IPR025662">
    <property type="entry name" value="Sigma_54_int_dom_ATP-bd_1"/>
</dbReference>
<dbReference type="InterPro" id="IPR058031">
    <property type="entry name" value="AAA_lid_NorR"/>
</dbReference>
<keyword evidence="5" id="KW-0804">Transcription</keyword>
<evidence type="ECO:0000259" key="6">
    <source>
        <dbReference type="PROSITE" id="PS50045"/>
    </source>
</evidence>
<dbReference type="Pfam" id="PF25601">
    <property type="entry name" value="AAA_lid_14"/>
    <property type="match status" value="1"/>
</dbReference>
<dbReference type="PANTHER" id="PTHR32071">
    <property type="entry name" value="TRANSCRIPTIONAL REGULATORY PROTEIN"/>
    <property type="match status" value="1"/>
</dbReference>
<dbReference type="PROSITE" id="PS00675">
    <property type="entry name" value="SIGMA54_INTERACT_1"/>
    <property type="match status" value="1"/>
</dbReference>
<dbReference type="Proteomes" id="UP000694308">
    <property type="component" value="Unassembled WGS sequence"/>
</dbReference>
<dbReference type="InterPro" id="IPR025943">
    <property type="entry name" value="Sigma_54_int_dom_ATP-bd_2"/>
</dbReference>
<dbReference type="RefSeq" id="WP_218321007.1">
    <property type="nucleotide sequence ID" value="NZ_JAEEGC010000060.1"/>
</dbReference>
<dbReference type="Pfam" id="PF02954">
    <property type="entry name" value="HTH_8"/>
    <property type="match status" value="1"/>
</dbReference>
<feature type="domain" description="Sigma-54 factor interaction" evidence="6">
    <location>
        <begin position="240"/>
        <end position="468"/>
    </location>
</feature>
<keyword evidence="1" id="KW-0547">Nucleotide-binding</keyword>
<dbReference type="SMART" id="SM00382">
    <property type="entry name" value="AAA"/>
    <property type="match status" value="1"/>
</dbReference>
<evidence type="ECO:0000256" key="5">
    <source>
        <dbReference type="ARBA" id="ARBA00023163"/>
    </source>
</evidence>
<dbReference type="EMBL" id="JAEEGC010000060">
    <property type="protein sequence ID" value="MBV7273938.1"/>
    <property type="molecule type" value="Genomic_DNA"/>
</dbReference>
<dbReference type="InterPro" id="IPR003593">
    <property type="entry name" value="AAA+_ATPase"/>
</dbReference>
<keyword evidence="3" id="KW-0805">Transcription regulation</keyword>
<dbReference type="GO" id="GO:0006355">
    <property type="term" value="P:regulation of DNA-templated transcription"/>
    <property type="evidence" value="ECO:0007669"/>
    <property type="project" value="InterPro"/>
</dbReference>
<dbReference type="AlphaFoldDB" id="A0A949TWR9"/>
<dbReference type="PANTHER" id="PTHR32071:SF74">
    <property type="entry name" value="TRANSCRIPTIONAL ACTIVATOR ROCR"/>
    <property type="match status" value="1"/>
</dbReference>
<dbReference type="CDD" id="cd00009">
    <property type="entry name" value="AAA"/>
    <property type="match status" value="1"/>
</dbReference>
<protein>
    <submittedName>
        <fullName evidence="7">Sigma 54-interacting transcriptional regulator</fullName>
    </submittedName>
</protein>
<organism evidence="7 8">
    <name type="scientific">Clostridium thailandense</name>
    <dbReference type="NCBI Taxonomy" id="2794346"/>
    <lineage>
        <taxon>Bacteria</taxon>
        <taxon>Bacillati</taxon>
        <taxon>Bacillota</taxon>
        <taxon>Clostridia</taxon>
        <taxon>Eubacteriales</taxon>
        <taxon>Clostridiaceae</taxon>
        <taxon>Clostridium</taxon>
    </lineage>
</organism>
<keyword evidence="8" id="KW-1185">Reference proteome</keyword>
<gene>
    <name evidence="7" type="ORF">I6U48_13605</name>
</gene>
<proteinExistence type="predicted"/>
<accession>A0A949TWR9</accession>
<evidence type="ECO:0000256" key="1">
    <source>
        <dbReference type="ARBA" id="ARBA00022741"/>
    </source>
</evidence>
<dbReference type="InterPro" id="IPR025944">
    <property type="entry name" value="Sigma_54_int_dom_CS"/>
</dbReference>
<dbReference type="GO" id="GO:0005524">
    <property type="term" value="F:ATP binding"/>
    <property type="evidence" value="ECO:0007669"/>
    <property type="project" value="UniProtKB-KW"/>
</dbReference>
<keyword evidence="2" id="KW-0067">ATP-binding</keyword>
<dbReference type="FunFam" id="3.40.50.300:FF:000006">
    <property type="entry name" value="DNA-binding transcriptional regulator NtrC"/>
    <property type="match status" value="1"/>
</dbReference>
<dbReference type="InterPro" id="IPR002078">
    <property type="entry name" value="Sigma_54_int"/>
</dbReference>
<reference evidence="7" key="1">
    <citation type="submission" date="2020-12" db="EMBL/GenBank/DDBJ databases">
        <title>Clostridium thailandense sp. nov., a novel acetogenic bacterium isolated from peat land soil in Thailand.</title>
        <authorList>
            <person name="Chaikitkaew S."/>
            <person name="Birkeland N.K."/>
        </authorList>
    </citation>
    <scope>NUCLEOTIDE SEQUENCE</scope>
    <source>
        <strain evidence="7">PL3</strain>
    </source>
</reference>